<keyword evidence="2" id="KW-1185">Reference proteome</keyword>
<comment type="caution">
    <text evidence="1">The sequence shown here is derived from an EMBL/GenBank/DDBJ whole genome shotgun (WGS) entry which is preliminary data.</text>
</comment>
<dbReference type="EMBL" id="CM029039">
    <property type="protein sequence ID" value="KAG2645532.1"/>
    <property type="molecule type" value="Genomic_DNA"/>
</dbReference>
<dbReference type="Proteomes" id="UP000823388">
    <property type="component" value="Chromosome 2K"/>
</dbReference>
<organism evidence="1 2">
    <name type="scientific">Panicum virgatum</name>
    <name type="common">Blackwell switchgrass</name>
    <dbReference type="NCBI Taxonomy" id="38727"/>
    <lineage>
        <taxon>Eukaryota</taxon>
        <taxon>Viridiplantae</taxon>
        <taxon>Streptophyta</taxon>
        <taxon>Embryophyta</taxon>
        <taxon>Tracheophyta</taxon>
        <taxon>Spermatophyta</taxon>
        <taxon>Magnoliopsida</taxon>
        <taxon>Liliopsida</taxon>
        <taxon>Poales</taxon>
        <taxon>Poaceae</taxon>
        <taxon>PACMAD clade</taxon>
        <taxon>Panicoideae</taxon>
        <taxon>Panicodae</taxon>
        <taxon>Paniceae</taxon>
        <taxon>Panicinae</taxon>
        <taxon>Panicum</taxon>
        <taxon>Panicum sect. Hiantes</taxon>
    </lineage>
</organism>
<name>A0A8T0WAJ1_PANVG</name>
<evidence type="ECO:0000313" key="2">
    <source>
        <dbReference type="Proteomes" id="UP000823388"/>
    </source>
</evidence>
<proteinExistence type="predicted"/>
<gene>
    <name evidence="1" type="ORF">PVAP13_2KG429700</name>
</gene>
<accession>A0A8T0WAJ1</accession>
<reference evidence="1" key="1">
    <citation type="submission" date="2020-05" db="EMBL/GenBank/DDBJ databases">
        <title>WGS assembly of Panicum virgatum.</title>
        <authorList>
            <person name="Lovell J.T."/>
            <person name="Jenkins J."/>
            <person name="Shu S."/>
            <person name="Juenger T.E."/>
            <person name="Schmutz J."/>
        </authorList>
    </citation>
    <scope>NUCLEOTIDE SEQUENCE</scope>
    <source>
        <strain evidence="1">AP13</strain>
    </source>
</reference>
<evidence type="ECO:0000313" key="1">
    <source>
        <dbReference type="EMBL" id="KAG2645532.1"/>
    </source>
</evidence>
<protein>
    <submittedName>
        <fullName evidence="1">Uncharacterized protein</fullName>
    </submittedName>
</protein>
<dbReference type="AlphaFoldDB" id="A0A8T0WAJ1"/>
<sequence length="108" mass="12360">MIHLIINSFQHASSSLLMRGWSFVLADVVKALEYLRLTEPSEPLQTYWSSEVLLPSHKNEWQVYFGQNAVCWKIFIMSANGEGRIIKVGYPVYVMQSFTSSESDEVPT</sequence>